<dbReference type="EMBL" id="AC078797">
    <property type="status" value="NOT_ANNOTATED_CDS"/>
    <property type="molecule type" value="Genomic_DNA"/>
</dbReference>
<dbReference type="Pfam" id="PF00758">
    <property type="entry name" value="EPO_TPO"/>
    <property type="match status" value="1"/>
</dbReference>
<dbReference type="Antibodypedia" id="19145">
    <property type="antibodies" value="643 antibodies from 36 providers"/>
</dbReference>
<dbReference type="ExpressionAtlas" id="A0A3B3ITS0">
    <property type="expression patterns" value="baseline and differential"/>
</dbReference>
<evidence type="ECO:0007829" key="16">
    <source>
        <dbReference type="ProteomicsDB" id="A0A3B3ITS0"/>
    </source>
</evidence>
<evidence type="ECO:0000256" key="7">
    <source>
        <dbReference type="ARBA" id="ARBA00023157"/>
    </source>
</evidence>
<feature type="region of interest" description="Disordered" evidence="11">
    <location>
        <begin position="113"/>
        <end position="137"/>
    </location>
</feature>
<keyword evidence="6" id="KW-0732">Signal</keyword>
<dbReference type="Ensembl" id="ENST00000649095.1">
    <property type="protein sequence ID" value="ENSP00000497904.1"/>
    <property type="gene ID" value="ENSG00000090534.20"/>
</dbReference>
<dbReference type="EMBL" id="CH471052">
    <property type="protein sequence ID" value="EAW78245.1"/>
    <property type="molecule type" value="Genomic_DNA"/>
</dbReference>
<feature type="region of interest" description="Disordered" evidence="11">
    <location>
        <begin position="397"/>
        <end position="493"/>
    </location>
</feature>
<evidence type="ECO:0000256" key="10">
    <source>
        <dbReference type="ARBA" id="ARBA00068091"/>
    </source>
</evidence>
<feature type="compositionally biased region" description="Polar residues" evidence="11">
    <location>
        <begin position="483"/>
        <end position="493"/>
    </location>
</feature>
<dbReference type="InterPro" id="IPR009079">
    <property type="entry name" value="4_helix_cytokine-like_core"/>
</dbReference>
<dbReference type="GO" id="GO:0005615">
    <property type="term" value="C:extracellular space"/>
    <property type="evidence" value="ECO:0007669"/>
    <property type="project" value="UniProtKB-KW"/>
</dbReference>
<evidence type="ECO:0000256" key="6">
    <source>
        <dbReference type="ARBA" id="ARBA00022729"/>
    </source>
</evidence>
<reference evidence="13 14" key="5">
    <citation type="journal article" date="2006" name="Nature">
        <title>The DNA sequence, annotation and analysis of human chromosome 3.</title>
        <authorList>
            <person name="Muzny D.M."/>
            <person name="Scherer S.E."/>
            <person name="Kaul R."/>
            <person name="Wang J."/>
            <person name="Yu J."/>
            <person name="Sudbrak R."/>
            <person name="Buhay C.J."/>
            <person name="Chen R."/>
            <person name="Cree A."/>
            <person name="Ding Y."/>
            <person name="Dugan-Rocha S."/>
            <person name="Gill R."/>
            <person name="Gunaratne P."/>
            <person name="Harris R.A."/>
            <person name="Hawes A.C."/>
            <person name="Hernandez J."/>
            <person name="Hodgson A.V."/>
            <person name="Hume J."/>
            <person name="Jackson A."/>
            <person name="Khan Z.M."/>
            <person name="Kovar-Smith C."/>
            <person name="Lewis L.R."/>
            <person name="Lozado R.J."/>
            <person name="Metzker M.L."/>
            <person name="Milosavljevic A."/>
            <person name="Miner G.R."/>
            <person name="Morgan M.B."/>
            <person name="Nazareth L.V."/>
            <person name="Scott G."/>
            <person name="Sodergren E."/>
            <person name="Song X.Z."/>
            <person name="Steffen D."/>
            <person name="Wei S."/>
            <person name="Wheeler D.A."/>
            <person name="Wright M.W."/>
            <person name="Worley K.C."/>
            <person name="Yuan Y."/>
            <person name="Zhang Z."/>
            <person name="Adams C.Q."/>
            <person name="Ansari-Lari M.A."/>
            <person name="Ayele M."/>
            <person name="Brown M.J."/>
            <person name="Chen G."/>
            <person name="Chen Z."/>
            <person name="Clendenning J."/>
            <person name="Clerc-Blankenburg K.P."/>
            <person name="Chen R."/>
            <person name="Chen Z."/>
            <person name="Davis C."/>
            <person name="Delgado O."/>
            <person name="Dinh H.H."/>
            <person name="Dong W."/>
            <person name="Draper H."/>
            <person name="Ernst S."/>
            <person name="Fu G."/>
            <person name="Gonzalez-Garay M.L."/>
            <person name="Garcia D.K."/>
            <person name="Gillett W."/>
            <person name="Gu J."/>
            <person name="Hao B."/>
            <person name="Haugen E."/>
            <person name="Havlak P."/>
            <person name="He X."/>
            <person name="Hennig S."/>
            <person name="Hu S."/>
            <person name="Huang W."/>
            <person name="Jackson L.R."/>
            <person name="Jacob L.S."/>
            <person name="Kelly S.H."/>
            <person name="Kube M."/>
            <person name="Levy R."/>
            <person name="Li Z."/>
            <person name="Liu B."/>
            <person name="Liu J."/>
            <person name="Liu W."/>
            <person name="Lu J."/>
            <person name="Maheshwari M."/>
            <person name="Nguyen B.V."/>
            <person name="Okwuonu G.O."/>
            <person name="Palmeiri A."/>
            <person name="Pasternak S."/>
            <person name="Perez L.M."/>
            <person name="Phelps K.A."/>
            <person name="Plopper F.J."/>
            <person name="Qiang B."/>
            <person name="Raymond C."/>
            <person name="Rodriguez R."/>
            <person name="Saenphimmachak C."/>
            <person name="Santibanez J."/>
            <person name="Shen H."/>
            <person name="Shen Y."/>
            <person name="Subramanian S."/>
            <person name="Tabor P.E."/>
            <person name="Verduzco D."/>
            <person name="Waldron L."/>
            <person name="Wang J."/>
            <person name="Wang J."/>
            <person name="Wang Q."/>
            <person name="Williams G.A."/>
            <person name="Wong G.K."/>
            <person name="Yao Z."/>
            <person name="Zhang J."/>
            <person name="Zhang X."/>
            <person name="Zhao G."/>
            <person name="Zhou J."/>
            <person name="Zhou Y."/>
            <person name="Nelson D."/>
            <person name="Lehrach H."/>
            <person name="Reinhardt R."/>
            <person name="Naylor S.L."/>
            <person name="Yang H."/>
            <person name="Olson M."/>
            <person name="Weinstock G."/>
            <person name="Gibbs R.A."/>
        </authorList>
    </citation>
    <scope>NUCLEOTIDE SEQUENCE [LARGE SCALE GENOMIC DNA]</scope>
</reference>
<proteinExistence type="evidence at protein level"/>
<accession>A0A3B3ITS0</accession>
<evidence type="ECO:0000256" key="11">
    <source>
        <dbReference type="SAM" id="MobiDB-lite"/>
    </source>
</evidence>
<evidence type="ECO:0000256" key="5">
    <source>
        <dbReference type="ARBA" id="ARBA00022702"/>
    </source>
</evidence>
<dbReference type="InterPro" id="IPR019767">
    <property type="entry name" value="EPO/TPO_CS"/>
</dbReference>
<keyword evidence="8" id="KW-0325">Glycoprotein</keyword>
<evidence type="ECO:0000313" key="14">
    <source>
        <dbReference type="Proteomes" id="UP000005640"/>
    </source>
</evidence>
<dbReference type="SUPFAM" id="SSF47266">
    <property type="entry name" value="4-helical cytokines"/>
    <property type="match status" value="1"/>
</dbReference>
<gene>
    <name evidence="12 13" type="primary">THPO</name>
    <name evidence="12" type="ORF">hCG_40497</name>
</gene>
<evidence type="ECO:0000313" key="13">
    <source>
        <dbReference type="Ensembl" id="ENSP00000497904.1"/>
    </source>
</evidence>
<keyword evidence="4" id="KW-0964">Secreted</keyword>
<evidence type="ECO:0000256" key="4">
    <source>
        <dbReference type="ARBA" id="ARBA00022525"/>
    </source>
</evidence>
<dbReference type="Gene3D" id="1.20.1250.10">
    <property type="match status" value="1"/>
</dbReference>
<dbReference type="GO" id="GO:0005179">
    <property type="term" value="F:hormone activity"/>
    <property type="evidence" value="ECO:0007669"/>
    <property type="project" value="UniProtKB-KW"/>
</dbReference>
<reference evidence="12" key="4">
    <citation type="submission" date="2005-09" db="EMBL/GenBank/DDBJ databases">
        <authorList>
            <person name="Mural R.J."/>
            <person name="Istrail S."/>
            <person name="Sutton G."/>
            <person name="Florea L."/>
            <person name="Halpern A.L."/>
            <person name="Mobarry C.M."/>
            <person name="Lippert R."/>
            <person name="Walenz B."/>
            <person name="Shatkay H."/>
            <person name="Dew I."/>
            <person name="Miller J.R."/>
            <person name="Flanigan M.J."/>
            <person name="Edwards N.J."/>
            <person name="Bolanos R."/>
            <person name="Fasulo D."/>
            <person name="Halldorsson B.V."/>
            <person name="Hannenhalli S."/>
            <person name="Turner R."/>
            <person name="Yooseph S."/>
            <person name="Lu F."/>
            <person name="Nusskern D.R."/>
            <person name="Shue B.C."/>
            <person name="Zheng X.H."/>
            <person name="Zhong F."/>
            <person name="Delcher A.L."/>
            <person name="Huson D.H."/>
            <person name="Kravitz S.A."/>
            <person name="Mouchard L."/>
            <person name="Reinert K."/>
            <person name="Remington K.A."/>
            <person name="Clark A.G."/>
            <person name="Waterman M.S."/>
            <person name="Eichler E.E."/>
            <person name="Adams M.D."/>
            <person name="Hunkapiller M.W."/>
            <person name="Myers E.W."/>
            <person name="Venter J.C."/>
        </authorList>
    </citation>
    <scope>NUCLEOTIDE SEQUENCE</scope>
</reference>
<keyword evidence="5" id="KW-0372">Hormone</keyword>
<dbReference type="GO" id="GO:0005125">
    <property type="term" value="F:cytokine activity"/>
    <property type="evidence" value="ECO:0007669"/>
    <property type="project" value="UniProtKB-KW"/>
</dbReference>
<reference evidence="12" key="2">
    <citation type="journal article" date="2001" name="Science">
        <title>The sequence of the human genome.</title>
        <authorList>
            <person name="Venter J.C."/>
            <person name="Adams M.D."/>
            <person name="Myers E.W."/>
            <person name="Li P.W."/>
            <person name="Mural R.J."/>
            <person name="Sutton G.G."/>
            <person name="Smith H.O."/>
            <person name="Yandell M."/>
            <person name="Evans C.A."/>
            <person name="Holt R.A."/>
            <person name="Gocayne J.D."/>
            <person name="Amanatides P."/>
            <person name="Ballew R.M."/>
            <person name="Huson D.H."/>
            <person name="Wortman J.R."/>
            <person name="Zhang Q."/>
            <person name="Kodira C.D."/>
            <person name="Zheng X.H."/>
            <person name="Chen L."/>
            <person name="Skupski M."/>
            <person name="Subramanian G."/>
            <person name="Thomas P.D."/>
            <person name="Zhang J."/>
            <person name="Gabor Miklos G.L."/>
            <person name="Nelson C."/>
            <person name="Broder S."/>
            <person name="Clark A.G."/>
            <person name="Nadeau J."/>
            <person name="McKusick V.A."/>
            <person name="Zinder N."/>
            <person name="Levine A.J."/>
            <person name="Roberts R.J."/>
            <person name="Simon M."/>
            <person name="Slayman C."/>
            <person name="Hunkapiller M."/>
            <person name="Bolanos R."/>
            <person name="Delcher A."/>
            <person name="Dew I."/>
            <person name="Fasulo D."/>
            <person name="Flanigan M."/>
            <person name="Florea L."/>
            <person name="Halpern A."/>
            <person name="Hannenhalli S."/>
            <person name="Kravitz S."/>
            <person name="Levy S."/>
            <person name="Mobarry C."/>
            <person name="Reinert K."/>
            <person name="Remington K."/>
            <person name="Abu-Threideh J."/>
            <person name="Beasley E."/>
            <person name="Biddick K."/>
            <person name="Bonazzi V."/>
            <person name="Brandon R."/>
            <person name="Cargill M."/>
            <person name="Chandramouliswaran I."/>
            <person name="Charlab R."/>
            <person name="Chaturvedi K."/>
            <person name="Deng Z."/>
            <person name="Di Francesco V."/>
            <person name="Dunn P."/>
            <person name="Eilbeck K."/>
            <person name="Evangelista C."/>
            <person name="Gabrielian A.E."/>
            <person name="Gan W."/>
            <person name="Ge W."/>
            <person name="Gong F."/>
            <person name="Gu Z."/>
            <person name="Guan P."/>
            <person name="Heiman T.J."/>
            <person name="Higgins M.E."/>
            <person name="Ji R.R."/>
            <person name="Ke Z."/>
            <person name="Ketchum K.A."/>
            <person name="Lai Z."/>
            <person name="Lei Y."/>
            <person name="Li Z."/>
            <person name="Li J."/>
            <person name="Liang Y."/>
            <person name="Lin X."/>
            <person name="Lu F."/>
            <person name="Merkulov G.V."/>
            <person name="Milshina N."/>
            <person name="Moore H.M."/>
            <person name="Naik A.K."/>
            <person name="Narayan V.A."/>
            <person name="Neelam B."/>
            <person name="Nusskern D."/>
            <person name="Rusch D.B."/>
            <person name="Salzberg S."/>
            <person name="Shao W."/>
            <person name="Shue B."/>
            <person name="Sun J."/>
            <person name="Wang Z."/>
            <person name="Wang A."/>
            <person name="Wang X."/>
            <person name="Wang J."/>
            <person name="Wei M."/>
            <person name="Wides R."/>
            <person name="Xiao C."/>
            <person name="Yan C."/>
            <person name="Yao A."/>
            <person name="Ye J."/>
            <person name="Zhan M."/>
            <person name="Zhang W."/>
            <person name="Zhang H."/>
            <person name="Zhao Q."/>
            <person name="Zheng L."/>
            <person name="Zhong F."/>
            <person name="Zhong W."/>
            <person name="Zhu S."/>
            <person name="Zhao S."/>
            <person name="Gilbert D."/>
            <person name="Baumhueter S."/>
            <person name="Spier G."/>
            <person name="Carter C."/>
            <person name="Cravchik A."/>
            <person name="Woodage T."/>
            <person name="Ali F."/>
            <person name="An H."/>
            <person name="Awe A."/>
            <person name="Baldwin D."/>
            <person name="Baden H."/>
            <person name="Barnstead M."/>
            <person name="Barrow I."/>
            <person name="Beeson K."/>
            <person name="Busam D."/>
            <person name="Carver A."/>
            <person name="Center A."/>
            <person name="Cheng M.L."/>
            <person name="Curry L."/>
            <person name="Danaher S."/>
            <person name="Davenport L."/>
            <person name="Desilets R."/>
            <person name="Dietz S."/>
            <person name="Dodson K."/>
            <person name="Doup L."/>
            <person name="Ferriera S."/>
            <person name="Garg N."/>
            <person name="Gluecksmann A."/>
            <person name="Hart B."/>
            <person name="Haynes J."/>
            <person name="Haynes C."/>
            <person name="Heiner C."/>
            <person name="Hladun S."/>
            <person name="Hostin D."/>
            <person name="Houck J."/>
            <person name="Howland T."/>
            <person name="Ibegwam C."/>
            <person name="Johnson J."/>
            <person name="Kalush F."/>
            <person name="Kline L."/>
            <person name="Koduru S."/>
            <person name="Love A."/>
            <person name="Mann F."/>
            <person name="May D."/>
            <person name="McCawley S."/>
            <person name="McIntosh T."/>
            <person name="McMullen I."/>
            <person name="Moy M."/>
            <person name="Moy L."/>
            <person name="Murphy B."/>
            <person name="Nelson K."/>
            <person name="Pfannkoch C."/>
            <person name="Pratts E."/>
            <person name="Puri V."/>
            <person name="Qureshi H."/>
            <person name="Reardon M."/>
            <person name="Rodriguez R."/>
            <person name="Rogers Y.H."/>
            <person name="Romblad D."/>
            <person name="Ruhfel B."/>
            <person name="Scott R."/>
            <person name="Sitter C."/>
            <person name="Smallwood M."/>
            <person name="Stewart E."/>
            <person name="Strong R."/>
            <person name="Suh E."/>
            <person name="Thomas R."/>
            <person name="Tint N.N."/>
            <person name="Tse S."/>
            <person name="Vech C."/>
            <person name="Wang G."/>
            <person name="Wetter J."/>
            <person name="Williams S."/>
            <person name="Williams M."/>
            <person name="Windsor S."/>
            <person name="Winn-Deen E."/>
            <person name="Wolfe K."/>
            <person name="Zaveri J."/>
            <person name="Zaveri K."/>
            <person name="Abril J.F."/>
            <person name="Guigo R."/>
            <person name="Campbell M.J."/>
            <person name="Sjolander K.V."/>
            <person name="Karlak B."/>
            <person name="Kejariwal A."/>
            <person name="Mi H."/>
            <person name="Lazareva B."/>
            <person name="Hatton T."/>
            <person name="Narechania A."/>
            <person name="Diemer K."/>
            <person name="Muruganujan A."/>
            <person name="Guo N."/>
            <person name="Sato S."/>
            <person name="Bafna V."/>
            <person name="Istrail S."/>
            <person name="Lippert R."/>
            <person name="Schwartz R."/>
            <person name="Walenz B."/>
            <person name="Yooseph S."/>
            <person name="Allen D."/>
            <person name="Basu A."/>
            <person name="Baxendale J."/>
            <person name="Blick L."/>
            <person name="Caminha M."/>
            <person name="Carnes-Stine J."/>
            <person name="Caulk P."/>
            <person name="Chiang Y.H."/>
            <person name="Coyne M."/>
            <person name="Dahlke C."/>
            <person name="Mays A."/>
            <person name="Dombroski M."/>
            <person name="Donnelly M."/>
            <person name="Ely D."/>
            <person name="Esparham S."/>
            <person name="Fosler C."/>
            <person name="Gire H."/>
            <person name="Glanowski S."/>
            <person name="Glasser K."/>
            <person name="Glodek A."/>
            <person name="Gorokhov M."/>
            <person name="Graham K."/>
            <person name="Gropman B."/>
            <person name="Harris M."/>
            <person name="Heil J."/>
            <person name="Henderson S."/>
            <person name="Hoover J."/>
            <person name="Jennings D."/>
            <person name="Jordan C."/>
            <person name="Jordan J."/>
            <person name="Kasha J."/>
            <person name="Kagan L."/>
            <person name="Kraft C."/>
            <person name="Levitsky A."/>
            <person name="Lewis M."/>
            <person name="Liu X."/>
            <person name="Lopez J."/>
            <person name="Ma D."/>
            <person name="Majoros W."/>
            <person name="McDaniel J."/>
            <person name="Murphy S."/>
            <person name="Newman M."/>
            <person name="Nguyen T."/>
            <person name="Nguyen N."/>
            <person name="Nodell M."/>
            <person name="Pan S."/>
            <person name="Peck J."/>
            <person name="Peterson M."/>
            <person name="Rowe W."/>
            <person name="Sanders R."/>
            <person name="Scott J."/>
            <person name="Simpson M."/>
            <person name="Smith T."/>
            <person name="Sprague A."/>
            <person name="Stockwell T."/>
            <person name="Turner R."/>
            <person name="Venter E."/>
            <person name="Wang M."/>
            <person name="Wen M."/>
            <person name="Wu D."/>
            <person name="Wu M."/>
            <person name="Xia A."/>
            <person name="Zandieh A."/>
            <person name="Zhu X."/>
        </authorList>
    </citation>
    <scope>NUCLEOTIDE SEQUENCE</scope>
</reference>
<dbReference type="Ensembl" id="ENST00000645603.2">
    <property type="protein sequence ID" value="ENSP00000494281.2"/>
    <property type="gene ID" value="ENSG00000090534.20"/>
</dbReference>
<dbReference type="ChiTaRS" id="THPO">
    <property type="organism name" value="human"/>
</dbReference>
<dbReference type="InterPro" id="IPR001323">
    <property type="entry name" value="EPO_TPO"/>
</dbReference>
<dbReference type="OrthoDB" id="9892121at2759"/>
<evidence type="ECO:0000256" key="1">
    <source>
        <dbReference type="ARBA" id="ARBA00004613"/>
    </source>
</evidence>
<dbReference type="HGNC" id="HGNC:11795">
    <property type="gene designation" value="THPO"/>
</dbReference>
<comment type="function">
    <text evidence="9">Lineage-specific cytokine affecting the proliferation and maturation of megakaryocytes from their committed progenitor cells. It acts at a late stage of megakaryocyte development. It may be the major physiological regulator of circulating platelets.</text>
</comment>
<protein>
    <recommendedName>
        <fullName evidence="10">Thrombopoietin</fullName>
    </recommendedName>
</protein>
<dbReference type="FunFam" id="1.20.1250.10:FF:000015">
    <property type="entry name" value="thrombopoietin isoform X2"/>
    <property type="match status" value="1"/>
</dbReference>
<dbReference type="InterPro" id="IPR003978">
    <property type="entry name" value="Thrombopoietin"/>
</dbReference>
<evidence type="ECO:0000256" key="9">
    <source>
        <dbReference type="ARBA" id="ARBA00056869"/>
    </source>
</evidence>
<evidence type="ECO:0000256" key="2">
    <source>
        <dbReference type="ARBA" id="ARBA00005782"/>
    </source>
</evidence>
<name>A0A3B3ITS0_HUMAN</name>
<reference evidence="13" key="3">
    <citation type="journal article" date="2004" name="Nature">
        <title>Finishing the euchromatic sequence of the human genome.</title>
        <authorList>
            <consortium name="International Human Genome Sequencing Consortium"/>
        </authorList>
    </citation>
    <scope>NUCLEOTIDE SEQUENCE [LARGE SCALE GENOMIC DNA]</scope>
</reference>
<dbReference type="PRINTS" id="PR01485">
    <property type="entry name" value="THROMBOPTN"/>
</dbReference>
<evidence type="ECO:0000313" key="12">
    <source>
        <dbReference type="EMBL" id="EAW78245.1"/>
    </source>
</evidence>
<dbReference type="DNASU" id="7066"/>
<sequence>MDPPIQIFSVVCVGGGVDPGPGRGSREEKASLPGAFTSVWWLPSLIGQKWPRQAYDLLLWRGCAPPPHVFLPICSPEGCLLCTWVLEPFSTRIDSSPLARLCPTLLCPEVQEPKPPPWPQEGFRGEAPNREPRQPDTPARMELTELLLVVMLLLTARLTLSSPAPPACDLRVLSKLLRDSHVLHSRLSQCPEVHPLPTPVLLPAVDFSLGEWKTQMEETKAQDILGAVTLLLEGVMAARGQLGPTCLSSLLGQLSGQVRLLLGALQSLLGTQLPPQGRTTAHKDPNAIFLSFQHLLRGKVRFLMLVGGSTLCVRRAPPTTAVPSRTSLVLTLNELPNRTSGLLETNFTASARTTGSGLLKWQQGFRAKIPGLLNQTSRSLDQIPGYLNRIHELLNGTRGLFPGPSRRTLGAPDISSGTSDTGSLPPNLQPGYSPSPTHPPTGQYTLFPLPPTLPTPVVQLHPLLPDPSAPTPTPTSPLLNTSYTHSQNLSQEG</sequence>
<feature type="compositionally biased region" description="Polar residues" evidence="11">
    <location>
        <begin position="415"/>
        <end position="444"/>
    </location>
</feature>
<keyword evidence="14" id="KW-1185">Reference proteome</keyword>
<keyword evidence="3" id="KW-0202">Cytokine</keyword>
<dbReference type="AlphaFoldDB" id="A0A3B3ITS0"/>
<dbReference type="PANTHER" id="PTHR10560:SF0">
    <property type="entry name" value="THROMBOPOIETIN"/>
    <property type="match status" value="1"/>
</dbReference>
<dbReference type="RefSeq" id="NP_001276932.1">
    <property type="nucleotide sequence ID" value="NM_001290003.1"/>
</dbReference>
<evidence type="ECO:0007829" key="15">
    <source>
        <dbReference type="PeptideAtlas" id="A0A3B3ITS0"/>
    </source>
</evidence>
<dbReference type="GO" id="GO:0008283">
    <property type="term" value="P:cell population proliferation"/>
    <property type="evidence" value="ECO:0007669"/>
    <property type="project" value="InterPro"/>
</dbReference>
<dbReference type="Proteomes" id="UP000005640">
    <property type="component" value="Chromosome 3"/>
</dbReference>
<dbReference type="PROSITE" id="PS00817">
    <property type="entry name" value="EPO_TPO"/>
    <property type="match status" value="1"/>
</dbReference>
<dbReference type="SMR" id="A0A3B3ITS0"/>
<organism evidence="13 14">
    <name type="scientific">Homo sapiens</name>
    <name type="common">Human</name>
    <dbReference type="NCBI Taxonomy" id="9606"/>
    <lineage>
        <taxon>Eukaryota</taxon>
        <taxon>Metazoa</taxon>
        <taxon>Chordata</taxon>
        <taxon>Craniata</taxon>
        <taxon>Vertebrata</taxon>
        <taxon>Euteleostomi</taxon>
        <taxon>Mammalia</taxon>
        <taxon>Eutheria</taxon>
        <taxon>Euarchontoglires</taxon>
        <taxon>Primates</taxon>
        <taxon>Haplorrhini</taxon>
        <taxon>Catarrhini</taxon>
        <taxon>Hominidae</taxon>
        <taxon>Homo</taxon>
    </lineage>
</organism>
<keyword evidence="7" id="KW-1015">Disulfide bond</keyword>
<dbReference type="DisGeNET" id="7066"/>
<dbReference type="OpenTargets" id="ENSG00000090534"/>
<reference evidence="13" key="1">
    <citation type="journal article" date="2001" name="Nature">
        <title>Initial sequencing and analysis of the human genome.</title>
        <authorList>
            <consortium name="International Human Genome Sequencing Consortium"/>
            <person name="Lander E.S."/>
            <person name="Linton L.M."/>
            <person name="Birren B."/>
            <person name="Nusbaum C."/>
            <person name="Zody M.C."/>
            <person name="Baldwin J."/>
            <person name="Devon K."/>
            <person name="Dewar K."/>
            <person name="Doyle M."/>
            <person name="FitzHugh W."/>
            <person name="Funke R."/>
            <person name="Gage D."/>
            <person name="Harris K."/>
            <person name="Heaford A."/>
            <person name="Howland J."/>
            <person name="Kann L."/>
            <person name="Lehoczky J."/>
            <person name="LeVine R."/>
            <person name="McEwan P."/>
            <person name="McKernan K."/>
            <person name="Meldrim J."/>
            <person name="Mesirov J.P."/>
            <person name="Miranda C."/>
            <person name="Morris W."/>
            <person name="Naylor J."/>
            <person name="Raymond C."/>
            <person name="Rosetti M."/>
            <person name="Santos R."/>
            <person name="Sheridan A."/>
            <person name="Sougnez C."/>
            <person name="Stange-Thomann N."/>
            <person name="Stojanovic N."/>
            <person name="Subramanian A."/>
            <person name="Wyman D."/>
            <person name="Rogers J."/>
            <person name="Sulston J."/>
            <person name="Ainscough R."/>
            <person name="Beck S."/>
            <person name="Bentley D."/>
            <person name="Burton J."/>
            <person name="Clee C."/>
            <person name="Carter N."/>
            <person name="Coulson A."/>
            <person name="Deadman R."/>
            <person name="Deloukas P."/>
            <person name="Dunham A."/>
            <person name="Dunham I."/>
            <person name="Durbin R."/>
            <person name="French L."/>
            <person name="Grafham D."/>
            <person name="Gregory S."/>
            <person name="Hubbard T."/>
            <person name="Humphray S."/>
            <person name="Hunt A."/>
            <person name="Jones M."/>
            <person name="Lloyd C."/>
            <person name="McMurray A."/>
            <person name="Matthews L."/>
            <person name="Mercer S."/>
            <person name="Milne S."/>
            <person name="Mullikin J.C."/>
            <person name="Mungall A."/>
            <person name="Plumb R."/>
            <person name="Ross M."/>
            <person name="Shownkeen R."/>
            <person name="Sims S."/>
            <person name="Waterston R.H."/>
            <person name="Wilson R.K."/>
            <person name="Hillier L.W."/>
            <person name="McPherson J.D."/>
            <person name="Marra M.A."/>
            <person name="Mardis E.R."/>
            <person name="Fulton L.A."/>
            <person name="Chinwalla A.T."/>
            <person name="Pepin K.H."/>
            <person name="Gish W.R."/>
            <person name="Chissoe S.L."/>
            <person name="Wendl M.C."/>
            <person name="Delehaunty K.D."/>
            <person name="Miner T.L."/>
            <person name="Delehaunty A."/>
            <person name="Kramer J.B."/>
            <person name="Cook L.L."/>
            <person name="Fulton R.S."/>
            <person name="Johnson D.L."/>
            <person name="Minx P.J."/>
            <person name="Clifton S.W."/>
            <person name="Hawkins T."/>
            <person name="Branscomb E."/>
            <person name="Predki P."/>
            <person name="Richardson P."/>
            <person name="Wenning S."/>
            <person name="Slezak T."/>
            <person name="Doggett N."/>
            <person name="Cheng J.F."/>
            <person name="Olsen A."/>
            <person name="Lucas S."/>
            <person name="Elkin C."/>
            <person name="Uberbacher E."/>
            <person name="Frazier M."/>
            <person name="Gibbs R.A."/>
            <person name="Muzny D.M."/>
            <person name="Scherer S.E."/>
            <person name="Bouck J.B."/>
            <person name="Sodergren E.J."/>
            <person name="Worley K.C."/>
            <person name="Rives C.M."/>
            <person name="Gorrell J.H."/>
            <person name="Metzker M.L."/>
            <person name="Naylor S.L."/>
            <person name="Kucherlapati R.S."/>
            <person name="Nelson D.L."/>
            <person name="Weinstock G.M."/>
            <person name="Sakaki Y."/>
            <person name="Fujiyama A."/>
            <person name="Hattori M."/>
            <person name="Yada T."/>
            <person name="Toyoda A."/>
            <person name="Itoh T."/>
            <person name="Kawagoe C."/>
            <person name="Watanabe H."/>
            <person name="Totoki Y."/>
            <person name="Taylor T."/>
            <person name="Weissenbach J."/>
            <person name="Heilig R."/>
            <person name="Saurin W."/>
            <person name="Artiguenave F."/>
            <person name="Brottier P."/>
            <person name="Bruls T."/>
            <person name="Pelletier E."/>
            <person name="Robert C."/>
            <person name="Wincker P."/>
            <person name="Smith D.R."/>
            <person name="Doucette-Stamm L."/>
            <person name="Rubenfield M."/>
            <person name="Weinstock K."/>
            <person name="Lee H.M."/>
            <person name="Dubois J."/>
            <person name="Rosenthal A."/>
            <person name="Platzer M."/>
            <person name="Nyakatura G."/>
            <person name="Taudien S."/>
            <person name="Rump A."/>
            <person name="Yang H."/>
            <person name="Yu J."/>
            <person name="Wang J."/>
            <person name="Huang G."/>
            <person name="Gu J."/>
            <person name="Hood L."/>
            <person name="Rowen L."/>
            <person name="Madan A."/>
            <person name="Qin S."/>
            <person name="Davis R.W."/>
            <person name="Federspiel N.A."/>
            <person name="Abola A.P."/>
            <person name="Proctor M.J."/>
            <person name="Myers R.M."/>
            <person name="Schmutz J."/>
            <person name="Dickson M."/>
            <person name="Grimwood J."/>
            <person name="Cox D.R."/>
            <person name="Olson M.V."/>
            <person name="Kaul R."/>
            <person name="Raymond C."/>
            <person name="Shimizu N."/>
            <person name="Kawasaki K."/>
            <person name="Minoshima S."/>
            <person name="Evans G.A."/>
            <person name="Athanasiou M."/>
            <person name="Schultz R."/>
            <person name="Roe B.A."/>
            <person name="Chen F."/>
            <person name="Pan H."/>
            <person name="Ramser J."/>
            <person name="Lehrach H."/>
            <person name="Reinhardt R."/>
            <person name="McCombie W.R."/>
            <person name="de la Bastide M."/>
            <person name="Dedhia N."/>
            <person name="Blocker H."/>
            <person name="Hornischer K."/>
            <person name="Nordsiek G."/>
            <person name="Agarwala R."/>
            <person name="Aravind L."/>
            <person name="Bailey J.A."/>
            <person name="Bateman A."/>
            <person name="Batzoglou S."/>
            <person name="Birney E."/>
            <person name="Bork P."/>
            <person name="Brown D.G."/>
            <person name="Burge C.B."/>
            <person name="Cerutti L."/>
            <person name="Chen H.C."/>
            <person name="Church D."/>
            <person name="Clamp M."/>
            <person name="Copley R.R."/>
            <person name="Doerks T."/>
            <person name="Eddy S.R."/>
            <person name="Eichler E.E."/>
            <person name="Furey T.S."/>
            <person name="Galagan J."/>
            <person name="Gilbert J.G."/>
            <person name="Harmon C."/>
            <person name="Hayashizaki Y."/>
            <person name="Haussler D."/>
            <person name="Hermjakob H."/>
            <person name="Hokamp K."/>
            <person name="Jang W."/>
            <person name="Johnson L.S."/>
            <person name="Jones T.A."/>
            <person name="Kasif S."/>
            <person name="Kaspryzk A."/>
            <person name="Kennedy S."/>
            <person name="Kent W.J."/>
            <person name="Kitts P."/>
            <person name="Koonin E.V."/>
            <person name="Korf I."/>
            <person name="Kulp D."/>
            <person name="Lancet D."/>
            <person name="Lowe T.M."/>
            <person name="McLysaght A."/>
            <person name="Mikkelsen T."/>
            <person name="Moran J.V."/>
            <person name="Mulder N."/>
            <person name="Pollara V.J."/>
            <person name="Ponting C.P."/>
            <person name="Schuler G."/>
            <person name="Schultz J."/>
            <person name="Slater G."/>
            <person name="Smit A.F."/>
            <person name="Stupka E."/>
            <person name="Szustakowski J."/>
            <person name="Thierry-Mieg D."/>
            <person name="Thierry-Mieg J."/>
            <person name="Wagner L."/>
            <person name="Wallis J."/>
            <person name="Wheeler R."/>
            <person name="Williams A."/>
            <person name="Wolf Y.I."/>
            <person name="Wolfe K.H."/>
            <person name="Yang S.P."/>
            <person name="Yeh R.F."/>
            <person name="Collins F."/>
            <person name="Guyer M.S."/>
            <person name="Peterson J."/>
            <person name="Felsenfeld A."/>
            <person name="Wetterstrand K.A."/>
            <person name="Patrinos A."/>
            <person name="Morgan M.J."/>
            <person name="de Jong P."/>
            <person name="Catanese J.J."/>
            <person name="Osoegawa K."/>
            <person name="Shizuya H."/>
            <person name="Choi S."/>
            <person name="Chen Y.J."/>
        </authorList>
    </citation>
    <scope>NUCLEOTIDE SEQUENCE [LARGE SCALE GENOMIC DNA]</scope>
</reference>
<feature type="compositionally biased region" description="Pro residues" evidence="11">
    <location>
        <begin position="464"/>
        <end position="475"/>
    </location>
</feature>
<feature type="compositionally biased region" description="Basic and acidic residues" evidence="11">
    <location>
        <begin position="123"/>
        <end position="134"/>
    </location>
</feature>
<keyword evidence="15 16" id="KW-1267">Proteomics identification</keyword>
<comment type="similarity">
    <text evidence="2">Belongs to the EPO/TPO family.</text>
</comment>
<dbReference type="Bgee" id="ENSG00000090534">
    <property type="expression patterns" value="Expressed in right lobe of liver and 93 other cell types or tissues"/>
</dbReference>
<comment type="subcellular location">
    <subcellularLocation>
        <location evidence="1">Secreted</location>
    </subcellularLocation>
</comment>
<dbReference type="VEuPathDB" id="HostDB:ENSG00000090534"/>
<dbReference type="PANTHER" id="PTHR10560">
    <property type="entry name" value="THROMBOPOIETIN"/>
    <property type="match status" value="1"/>
</dbReference>
<dbReference type="GeneID" id="7066"/>
<evidence type="ECO:0000256" key="3">
    <source>
        <dbReference type="ARBA" id="ARBA00022514"/>
    </source>
</evidence>
<evidence type="ECO:0000256" key="8">
    <source>
        <dbReference type="ARBA" id="ARBA00023180"/>
    </source>
</evidence>
<reference evidence="13" key="6">
    <citation type="submission" date="2025-05" db="UniProtKB">
        <authorList>
            <consortium name="Ensembl"/>
        </authorList>
    </citation>
    <scope>IDENTIFICATION</scope>
</reference>
<dbReference type="GeneTree" id="ENSGT00390000006294"/>
<dbReference type="CTD" id="7066"/>